<dbReference type="Proteomes" id="UP001605036">
    <property type="component" value="Unassembled WGS sequence"/>
</dbReference>
<gene>
    <name evidence="1" type="ORF">R1flu_017892</name>
</gene>
<dbReference type="AlphaFoldDB" id="A0ABD1ZHN7"/>
<evidence type="ECO:0000313" key="2">
    <source>
        <dbReference type="Proteomes" id="UP001605036"/>
    </source>
</evidence>
<dbReference type="Pfam" id="PF21672">
    <property type="entry name" value="COMM_HN"/>
    <property type="match status" value="1"/>
</dbReference>
<evidence type="ECO:0000313" key="1">
    <source>
        <dbReference type="EMBL" id="KAL2649764.1"/>
    </source>
</evidence>
<sequence length="159" mass="17567">MRSTADKRSSEMMFYACGGESELKACIAVVHFSITNATKFDIDDSTLSKELLLQLGLPEVLFLATSLPEHSDALCTPYLDNKDALQTRFLDQTYQTLQIGAWQVQLGETKSVVMRLIGAQSGDQTGDTNKDLHLCLAAEKSHLLRGELKMARSPLEEIS</sequence>
<name>A0ABD1ZHN7_9MARC</name>
<dbReference type="InterPro" id="IPR047155">
    <property type="entry name" value="COMMD4/6/7/8"/>
</dbReference>
<proteinExistence type="predicted"/>
<dbReference type="PANTHER" id="PTHR16231">
    <property type="entry name" value="COMM DOMAIN-CONTAINING PROTEIN 4-8 FAMILY MEMBER"/>
    <property type="match status" value="1"/>
</dbReference>
<protein>
    <submittedName>
        <fullName evidence="1">Uncharacterized protein</fullName>
    </submittedName>
</protein>
<keyword evidence="2" id="KW-1185">Reference proteome</keyword>
<reference evidence="1 2" key="1">
    <citation type="submission" date="2024-09" db="EMBL/GenBank/DDBJ databases">
        <title>Chromosome-scale assembly of Riccia fluitans.</title>
        <authorList>
            <person name="Paukszto L."/>
            <person name="Sawicki J."/>
            <person name="Karawczyk K."/>
            <person name="Piernik-Szablinska J."/>
            <person name="Szczecinska M."/>
            <person name="Mazdziarz M."/>
        </authorList>
    </citation>
    <scope>NUCLEOTIDE SEQUENCE [LARGE SCALE GENOMIC DNA]</scope>
    <source>
        <strain evidence="1">Rf_01</strain>
        <tissue evidence="1">Aerial parts of the thallus</tissue>
    </source>
</reference>
<comment type="caution">
    <text evidence="1">The sequence shown here is derived from an EMBL/GenBank/DDBJ whole genome shotgun (WGS) entry which is preliminary data.</text>
</comment>
<organism evidence="1 2">
    <name type="scientific">Riccia fluitans</name>
    <dbReference type="NCBI Taxonomy" id="41844"/>
    <lineage>
        <taxon>Eukaryota</taxon>
        <taxon>Viridiplantae</taxon>
        <taxon>Streptophyta</taxon>
        <taxon>Embryophyta</taxon>
        <taxon>Marchantiophyta</taxon>
        <taxon>Marchantiopsida</taxon>
        <taxon>Marchantiidae</taxon>
        <taxon>Marchantiales</taxon>
        <taxon>Ricciaceae</taxon>
        <taxon>Riccia</taxon>
    </lineage>
</organism>
<accession>A0ABD1ZHN7</accession>
<dbReference type="EMBL" id="JBHFFA010000001">
    <property type="protein sequence ID" value="KAL2649764.1"/>
    <property type="molecule type" value="Genomic_DNA"/>
</dbReference>
<dbReference type="PANTHER" id="PTHR16231:SF4">
    <property type="entry name" value="COMM DOMAIN-CONTAINING PROTEIN 4"/>
    <property type="match status" value="1"/>
</dbReference>